<accession>A0A7U2FEI5</accession>
<gene>
    <name evidence="2" type="ORF">JI435_442370</name>
</gene>
<dbReference type="AlphaFoldDB" id="A0A7U2FEI5"/>
<evidence type="ECO:0000256" key="1">
    <source>
        <dbReference type="SAM" id="Phobius"/>
    </source>
</evidence>
<protein>
    <submittedName>
        <fullName evidence="2">Uncharacterized protein</fullName>
    </submittedName>
</protein>
<organism evidence="2 3">
    <name type="scientific">Phaeosphaeria nodorum (strain SN15 / ATCC MYA-4574 / FGSC 10173)</name>
    <name type="common">Glume blotch fungus</name>
    <name type="synonym">Parastagonospora nodorum</name>
    <dbReference type="NCBI Taxonomy" id="321614"/>
    <lineage>
        <taxon>Eukaryota</taxon>
        <taxon>Fungi</taxon>
        <taxon>Dikarya</taxon>
        <taxon>Ascomycota</taxon>
        <taxon>Pezizomycotina</taxon>
        <taxon>Dothideomycetes</taxon>
        <taxon>Pleosporomycetidae</taxon>
        <taxon>Pleosporales</taxon>
        <taxon>Pleosporineae</taxon>
        <taxon>Phaeosphaeriaceae</taxon>
        <taxon>Parastagonospora</taxon>
    </lineage>
</organism>
<dbReference type="VEuPathDB" id="FungiDB:JI435_442370"/>
<evidence type="ECO:0000313" key="3">
    <source>
        <dbReference type="Proteomes" id="UP000663193"/>
    </source>
</evidence>
<feature type="transmembrane region" description="Helical" evidence="1">
    <location>
        <begin position="31"/>
        <end position="49"/>
    </location>
</feature>
<name>A0A7U2FEI5_PHANO</name>
<keyword evidence="3" id="KW-1185">Reference proteome</keyword>
<evidence type="ECO:0000313" key="2">
    <source>
        <dbReference type="EMBL" id="QRD03794.1"/>
    </source>
</evidence>
<keyword evidence="1" id="KW-0812">Transmembrane</keyword>
<keyword evidence="1" id="KW-1133">Transmembrane helix</keyword>
<sequence>MQNTPVIISSCPAASIVTVPPAWHFFHSFPALLQCSFFGDALVLVYFCVTDQKRVQVRAAAAVLPETNPRVALSQALAPPLPLCTHFTLTLTE</sequence>
<dbReference type="Proteomes" id="UP000663193">
    <property type="component" value="Chromosome 16"/>
</dbReference>
<keyword evidence="1" id="KW-0472">Membrane</keyword>
<reference evidence="3" key="1">
    <citation type="journal article" date="2021" name="BMC Genomics">
        <title>Chromosome-level genome assembly and manually-curated proteome of model necrotroph Parastagonospora nodorum Sn15 reveals a genome-wide trove of candidate effector homologs, and redundancy of virulence-related functions within an accessory chromosome.</title>
        <authorList>
            <person name="Bertazzoni S."/>
            <person name="Jones D.A.B."/>
            <person name="Phan H.T."/>
            <person name="Tan K.-C."/>
            <person name="Hane J.K."/>
        </authorList>
    </citation>
    <scope>NUCLEOTIDE SEQUENCE [LARGE SCALE GENOMIC DNA]</scope>
    <source>
        <strain evidence="3">SN15 / ATCC MYA-4574 / FGSC 10173)</strain>
    </source>
</reference>
<dbReference type="EMBL" id="CP069038">
    <property type="protein sequence ID" value="QRD03794.1"/>
    <property type="molecule type" value="Genomic_DNA"/>
</dbReference>
<proteinExistence type="predicted"/>